<sequence length="100" mass="11916">MVGEKRKREEEEKYPPIPCTDEEMNAVIDKWMADGVLRPFKPIQKPTPEDMQKPFYCRYHRYVSHGTRDCRAIRKTFHKKISDGTLNPTREQEVQRNPLP</sequence>
<evidence type="ECO:0000313" key="2">
    <source>
        <dbReference type="EMBL" id="KAK9999905.1"/>
    </source>
</evidence>
<comment type="caution">
    <text evidence="2">The sequence shown here is derived from an EMBL/GenBank/DDBJ whole genome shotgun (WGS) entry which is preliminary data.</text>
</comment>
<organism evidence="2 3">
    <name type="scientific">Lithocarpus litseifolius</name>
    <dbReference type="NCBI Taxonomy" id="425828"/>
    <lineage>
        <taxon>Eukaryota</taxon>
        <taxon>Viridiplantae</taxon>
        <taxon>Streptophyta</taxon>
        <taxon>Embryophyta</taxon>
        <taxon>Tracheophyta</taxon>
        <taxon>Spermatophyta</taxon>
        <taxon>Magnoliopsida</taxon>
        <taxon>eudicotyledons</taxon>
        <taxon>Gunneridae</taxon>
        <taxon>Pentapetalae</taxon>
        <taxon>rosids</taxon>
        <taxon>fabids</taxon>
        <taxon>Fagales</taxon>
        <taxon>Fagaceae</taxon>
        <taxon>Lithocarpus</taxon>
    </lineage>
</organism>
<protein>
    <submittedName>
        <fullName evidence="2">Uncharacterized protein</fullName>
    </submittedName>
</protein>
<reference evidence="2 3" key="1">
    <citation type="submission" date="2024-01" db="EMBL/GenBank/DDBJ databases">
        <title>A telomere-to-telomere, gap-free genome of sweet tea (Lithocarpus litseifolius).</title>
        <authorList>
            <person name="Zhou J."/>
        </authorList>
    </citation>
    <scope>NUCLEOTIDE SEQUENCE [LARGE SCALE GENOMIC DNA]</scope>
    <source>
        <strain evidence="2">Zhou-2022a</strain>
        <tissue evidence="2">Leaf</tissue>
    </source>
</reference>
<dbReference type="EMBL" id="JAZDWU010000006">
    <property type="protein sequence ID" value="KAK9999905.1"/>
    <property type="molecule type" value="Genomic_DNA"/>
</dbReference>
<gene>
    <name evidence="2" type="ORF">SO802_019508</name>
</gene>
<dbReference type="AlphaFoldDB" id="A0AAW2CNY7"/>
<evidence type="ECO:0000313" key="3">
    <source>
        <dbReference type="Proteomes" id="UP001459277"/>
    </source>
</evidence>
<dbReference type="Proteomes" id="UP001459277">
    <property type="component" value="Unassembled WGS sequence"/>
</dbReference>
<feature type="region of interest" description="Disordered" evidence="1">
    <location>
        <begin position="81"/>
        <end position="100"/>
    </location>
</feature>
<keyword evidence="3" id="KW-1185">Reference proteome</keyword>
<evidence type="ECO:0000256" key="1">
    <source>
        <dbReference type="SAM" id="MobiDB-lite"/>
    </source>
</evidence>
<accession>A0AAW2CNY7</accession>
<proteinExistence type="predicted"/>
<name>A0AAW2CNY7_9ROSI</name>